<protein>
    <submittedName>
        <fullName evidence="4">ATP-dependent Zn protease</fullName>
    </submittedName>
</protein>
<keyword evidence="4" id="KW-0645">Protease</keyword>
<feature type="coiled-coil region" evidence="1">
    <location>
        <begin position="38"/>
        <end position="72"/>
    </location>
</feature>
<dbReference type="Gene3D" id="2.40.70.10">
    <property type="entry name" value="Acid Proteases"/>
    <property type="match status" value="1"/>
</dbReference>
<keyword evidence="1" id="KW-0175">Coiled coil</keyword>
<proteinExistence type="predicted"/>
<dbReference type="InterPro" id="IPR021109">
    <property type="entry name" value="Peptidase_aspartic_dom_sf"/>
</dbReference>
<gene>
    <name evidence="4" type="ORF">CP965_10310</name>
</gene>
<dbReference type="GO" id="GO:0006508">
    <property type="term" value="P:proteolysis"/>
    <property type="evidence" value="ECO:0007669"/>
    <property type="project" value="UniProtKB-KW"/>
</dbReference>
<evidence type="ECO:0000259" key="3">
    <source>
        <dbReference type="Pfam" id="PF05618"/>
    </source>
</evidence>
<dbReference type="AlphaFoldDB" id="A0A4Q1ATU7"/>
<evidence type="ECO:0000256" key="2">
    <source>
        <dbReference type="SAM" id="SignalP"/>
    </source>
</evidence>
<feature type="chain" id="PRO_5020334603" evidence="2">
    <location>
        <begin position="21"/>
        <end position="235"/>
    </location>
</feature>
<dbReference type="SUPFAM" id="SSF50630">
    <property type="entry name" value="Acid proteases"/>
    <property type="match status" value="1"/>
</dbReference>
<evidence type="ECO:0000256" key="1">
    <source>
        <dbReference type="SAM" id="Coils"/>
    </source>
</evidence>
<dbReference type="InterPro" id="IPR008503">
    <property type="entry name" value="Asp_endopeptidase"/>
</dbReference>
<dbReference type="GO" id="GO:0008233">
    <property type="term" value="F:peptidase activity"/>
    <property type="evidence" value="ECO:0007669"/>
    <property type="project" value="UniProtKB-KW"/>
</dbReference>
<dbReference type="EMBL" id="NXIE01000004">
    <property type="protein sequence ID" value="RXK12163.1"/>
    <property type="molecule type" value="Genomic_DNA"/>
</dbReference>
<reference evidence="4 5" key="1">
    <citation type="submission" date="2017-09" db="EMBL/GenBank/DDBJ databases">
        <title>Genomics of the genus Arcobacter.</title>
        <authorList>
            <person name="Perez-Cataluna A."/>
            <person name="Figueras M.J."/>
            <person name="Salas-Masso N."/>
        </authorList>
    </citation>
    <scope>NUCLEOTIDE SEQUENCE [LARGE SCALE GENOMIC DNA]</scope>
    <source>
        <strain evidence="4 5">F156-34</strain>
    </source>
</reference>
<sequence length="235" mass="27546">MKYNLILLYFIITFFSACTATTQIKQDSLEQIKEDEEKKLHLQKIEATNEKVEEVKKNITLLEKRIELVEKELNPKVVVKEKIKTVFVEKPVTKDKKTIVGIYEKVYIPSIEQVYEAKIDTGATTTSIHALDIKEFERDGKKWVKFKFQNEKKELIEKSLPVERVVSIKRHGVEKNQRRYVVKMRINLGDYSEVIDVSLTDRSKFNYPILIGRNFLNGYIVVDVSKKYITKPTKK</sequence>
<dbReference type="Proteomes" id="UP000289718">
    <property type="component" value="Unassembled WGS sequence"/>
</dbReference>
<dbReference type="PANTHER" id="PTHR38037:SF2">
    <property type="entry name" value="ATP-DEPENDENT ZINC PROTEASE DOMAIN-CONTAINING PROTEIN-RELATED"/>
    <property type="match status" value="1"/>
</dbReference>
<accession>A0A4Q1ATU7</accession>
<evidence type="ECO:0000313" key="5">
    <source>
        <dbReference type="Proteomes" id="UP000289718"/>
    </source>
</evidence>
<dbReference type="RefSeq" id="WP_129062028.1">
    <property type="nucleotide sequence ID" value="NZ_NXIE01000004.1"/>
</dbReference>
<evidence type="ECO:0000313" key="4">
    <source>
        <dbReference type="EMBL" id="RXK12163.1"/>
    </source>
</evidence>
<keyword evidence="5" id="KW-1185">Reference proteome</keyword>
<name>A0A4Q1ATU7_9BACT</name>
<dbReference type="Pfam" id="PF05618">
    <property type="entry name" value="Zn_protease"/>
    <property type="match status" value="1"/>
</dbReference>
<keyword evidence="4" id="KW-0378">Hydrolase</keyword>
<dbReference type="OrthoDB" id="9782977at2"/>
<comment type="caution">
    <text evidence="4">The sequence shown here is derived from an EMBL/GenBank/DDBJ whole genome shotgun (WGS) entry which is preliminary data.</text>
</comment>
<dbReference type="PANTHER" id="PTHR38037">
    <property type="entry name" value="ZN_PROTEASE DOMAIN-CONTAINING PROTEIN"/>
    <property type="match status" value="1"/>
</dbReference>
<feature type="signal peptide" evidence="2">
    <location>
        <begin position="1"/>
        <end position="20"/>
    </location>
</feature>
<dbReference type="PROSITE" id="PS51257">
    <property type="entry name" value="PROKAR_LIPOPROTEIN"/>
    <property type="match status" value="1"/>
</dbReference>
<feature type="domain" description="Retropepsin-like aspartic endopeptidase" evidence="3">
    <location>
        <begin position="99"/>
        <end position="231"/>
    </location>
</feature>
<organism evidence="4 5">
    <name type="scientific">Halarcobacter mediterraneus</name>
    <dbReference type="NCBI Taxonomy" id="2023153"/>
    <lineage>
        <taxon>Bacteria</taxon>
        <taxon>Pseudomonadati</taxon>
        <taxon>Campylobacterota</taxon>
        <taxon>Epsilonproteobacteria</taxon>
        <taxon>Campylobacterales</taxon>
        <taxon>Arcobacteraceae</taxon>
        <taxon>Halarcobacter</taxon>
    </lineage>
</organism>
<keyword evidence="2" id="KW-0732">Signal</keyword>